<feature type="compositionally biased region" description="Low complexity" evidence="1">
    <location>
        <begin position="407"/>
        <end position="419"/>
    </location>
</feature>
<feature type="region of interest" description="Disordered" evidence="1">
    <location>
        <begin position="568"/>
        <end position="609"/>
    </location>
</feature>
<feature type="compositionally biased region" description="Basic and acidic residues" evidence="1">
    <location>
        <begin position="420"/>
        <end position="429"/>
    </location>
</feature>
<feature type="region of interest" description="Disordered" evidence="1">
    <location>
        <begin position="23"/>
        <end position="501"/>
    </location>
</feature>
<feature type="compositionally biased region" description="Low complexity" evidence="1">
    <location>
        <begin position="907"/>
        <end position="926"/>
    </location>
</feature>
<comment type="caution">
    <text evidence="2">The sequence shown here is derived from an EMBL/GenBank/DDBJ whole genome shotgun (WGS) entry which is preliminary data.</text>
</comment>
<feature type="compositionally biased region" description="Basic and acidic residues" evidence="1">
    <location>
        <begin position="766"/>
        <end position="775"/>
    </location>
</feature>
<proteinExistence type="predicted"/>
<protein>
    <submittedName>
        <fullName evidence="2">Uncharacterized protein</fullName>
    </submittedName>
</protein>
<feature type="compositionally biased region" description="Pro residues" evidence="1">
    <location>
        <begin position="144"/>
        <end position="158"/>
    </location>
</feature>
<organism evidence="2 3">
    <name type="scientific">Rhodotorula mucilaginosa</name>
    <name type="common">Yeast</name>
    <name type="synonym">Rhodotorula rubra</name>
    <dbReference type="NCBI Taxonomy" id="5537"/>
    <lineage>
        <taxon>Eukaryota</taxon>
        <taxon>Fungi</taxon>
        <taxon>Dikarya</taxon>
        <taxon>Basidiomycota</taxon>
        <taxon>Pucciniomycotina</taxon>
        <taxon>Microbotryomycetes</taxon>
        <taxon>Sporidiobolales</taxon>
        <taxon>Sporidiobolaceae</taxon>
        <taxon>Rhodotorula</taxon>
    </lineage>
</organism>
<feature type="compositionally biased region" description="Low complexity" evidence="1">
    <location>
        <begin position="159"/>
        <end position="171"/>
    </location>
</feature>
<feature type="region of interest" description="Disordered" evidence="1">
    <location>
        <begin position="864"/>
        <end position="1086"/>
    </location>
</feature>
<feature type="compositionally biased region" description="Basic and acidic residues" evidence="1">
    <location>
        <begin position="735"/>
        <end position="751"/>
    </location>
</feature>
<feature type="compositionally biased region" description="Pro residues" evidence="1">
    <location>
        <begin position="172"/>
        <end position="186"/>
    </location>
</feature>
<feature type="compositionally biased region" description="Low complexity" evidence="1">
    <location>
        <begin position="1016"/>
        <end position="1026"/>
    </location>
</feature>
<feature type="compositionally biased region" description="Low complexity" evidence="1">
    <location>
        <begin position="119"/>
        <end position="136"/>
    </location>
</feature>
<feature type="compositionally biased region" description="Low complexity" evidence="1">
    <location>
        <begin position="1059"/>
        <end position="1079"/>
    </location>
</feature>
<dbReference type="EMBL" id="PUHQ01000078">
    <property type="protein sequence ID" value="KAG0657644.1"/>
    <property type="molecule type" value="Genomic_DNA"/>
</dbReference>
<sequence length="1086" mass="113038">MARRHKDDGISSPAEKAIISQFSRSTLKQVNPDGSKPQVFGAGKGWQGGVIAVTGPANPNQQVLTRDESLPPPTKSAVQNPTRLLQQYRLQQNRQVAAPGTPSPPPSANNAQEPPPRPAASLPAASPSSMSTSAPPHRTVSKHAPPPSAPAPKAPAPPTTTMSASSAWAPPSTQPPPPPPAHPRPPVENGSAWKDYVGDQPADTVQPIRNWAQGRSDFAAKNKFKAPPVRSPGYSGTAHTTAHANSFSASAPAQRPLPSMPPSMTTTKNEGQLSSSSSSSWNVAGSKVASLANRGGGGGVAAAAATRSPSMVADNGVPGSGPKPTPTLTPRAKTGATSTSNETHLSKWATTTTTTSAPAPVPAAAAAAAPFPPPAIASTSKVGPPAAASPASPAAAAAAPSPPPPAAAGSTSSPSSSSKVVEEEKEVKTVPHLTINGIASGSGRSSSTTTSSSSAATSVAPPPTRTTNAGTAPAAALAPPVPSTSTSTSASTLKTSQPSKTTAAFIASATAAAATPLAKAASSFKLNGAAVDFEMPAKKEYRAPDWVEKERTNVEEIAPQLEKLSISTPVQKRVQRDETRATRSPRGLPMLPPADRARLASGGPQRVKKTKEELDELMARMQLKNEETRKRVEAVEKDRSRYESAQVEQHERASSLQRRVDEQQARVDDAEQAKRDRTAALQKSINEERARTAAAKLRAKSGRAWDAGKVPSSSSAGRAPSPIPAPAVSYPSVEAEAREARRRAEEDREQRVASSPAREITEEEAERIRRRDGVRGDDGGWETVVHHEGTGRAETIDLLRAVEHLNSPVRARHSPLLPSRFDFFARRLDLCDGLGVSSAAARPESTPDQSVLWIVVEFAAEERPPARLPSVEPSPFDDASEAPETPTRIANRPLPLRRTRSALPQMAGEASSSPSRPAPSLGALPADGLDSPVASASTTRELRPRTRPAVTSHETARRAARSRVGSGGGSGTGSLLPPPRIGTPLARRRTFGGLDSLSPVHEDYDASTLSPPRPTTPLTRSRSEAGIDGGGGGNSSEAPSSSSGPSDSTRRLRRRRTTEPASASSSSSTSTAPTSTLRSSARKGLR</sequence>
<name>A0A9P7B458_RHOMI</name>
<feature type="compositionally biased region" description="Low complexity" evidence="1">
    <location>
        <begin position="83"/>
        <end position="100"/>
    </location>
</feature>
<keyword evidence="3" id="KW-1185">Reference proteome</keyword>
<feature type="compositionally biased region" description="Low complexity" evidence="1">
    <location>
        <begin position="439"/>
        <end position="492"/>
    </location>
</feature>
<feature type="compositionally biased region" description="Low complexity" evidence="1">
    <location>
        <begin position="376"/>
        <end position="399"/>
    </location>
</feature>
<dbReference type="Proteomes" id="UP000777482">
    <property type="component" value="Unassembled WGS sequence"/>
</dbReference>
<feature type="compositionally biased region" description="Pro residues" evidence="1">
    <location>
        <begin position="101"/>
        <end position="118"/>
    </location>
</feature>
<dbReference type="OrthoDB" id="2529006at2759"/>
<feature type="compositionally biased region" description="Basic and acidic residues" evidence="1">
    <location>
        <begin position="623"/>
        <end position="678"/>
    </location>
</feature>
<dbReference type="AlphaFoldDB" id="A0A9P7B458"/>
<feature type="compositionally biased region" description="Low complexity" evidence="1">
    <location>
        <begin position="349"/>
        <end position="369"/>
    </location>
</feature>
<reference evidence="2 3" key="1">
    <citation type="submission" date="2020-11" db="EMBL/GenBank/DDBJ databases">
        <title>Kefir isolates.</title>
        <authorList>
            <person name="Marcisauskas S."/>
            <person name="Kim Y."/>
            <person name="Blasche S."/>
        </authorList>
    </citation>
    <scope>NUCLEOTIDE SEQUENCE [LARGE SCALE GENOMIC DNA]</scope>
    <source>
        <strain evidence="2 3">KR</strain>
    </source>
</reference>
<feature type="compositionally biased region" description="Low complexity" evidence="1">
    <location>
        <begin position="1035"/>
        <end position="1047"/>
    </location>
</feature>
<evidence type="ECO:0000313" key="3">
    <source>
        <dbReference type="Proteomes" id="UP000777482"/>
    </source>
</evidence>
<evidence type="ECO:0000313" key="2">
    <source>
        <dbReference type="EMBL" id="KAG0657644.1"/>
    </source>
</evidence>
<feature type="compositionally biased region" description="Polar residues" evidence="1">
    <location>
        <begin position="237"/>
        <end position="251"/>
    </location>
</feature>
<evidence type="ECO:0000256" key="1">
    <source>
        <dbReference type="SAM" id="MobiDB-lite"/>
    </source>
</evidence>
<accession>A0A9P7B458</accession>
<feature type="region of interest" description="Disordered" evidence="1">
    <location>
        <begin position="622"/>
        <end position="775"/>
    </location>
</feature>
<feature type="compositionally biased region" description="Low complexity" evidence="1">
    <location>
        <begin position="711"/>
        <end position="720"/>
    </location>
</feature>
<gene>
    <name evidence="2" type="ORF">C6P46_006298</name>
</gene>